<dbReference type="STRING" id="1199245.A359_09290"/>
<dbReference type="InterPro" id="IPR000537">
    <property type="entry name" value="UbiA_prenyltransferase"/>
</dbReference>
<keyword evidence="9 12" id="KW-0460">Magnesium</keyword>
<dbReference type="PROSITE" id="PS00943">
    <property type="entry name" value="UBIA"/>
    <property type="match status" value="1"/>
</dbReference>
<feature type="transmembrane region" description="Helical" evidence="12">
    <location>
        <begin position="21"/>
        <end position="43"/>
    </location>
</feature>
<keyword evidence="8 12" id="KW-0812">Transmembrane</keyword>
<keyword evidence="6 12" id="KW-0808">Transferase</keyword>
<evidence type="ECO:0000256" key="10">
    <source>
        <dbReference type="ARBA" id="ARBA00022989"/>
    </source>
</evidence>
<feature type="transmembrane region" description="Helical" evidence="12">
    <location>
        <begin position="210"/>
        <end position="231"/>
    </location>
</feature>
<keyword evidence="7 12" id="KW-0831">Ubiquinone biosynthesis</keyword>
<evidence type="ECO:0000256" key="12">
    <source>
        <dbReference type="HAMAP-Rule" id="MF_01635"/>
    </source>
</evidence>
<evidence type="ECO:0000256" key="7">
    <source>
        <dbReference type="ARBA" id="ARBA00022688"/>
    </source>
</evidence>
<evidence type="ECO:0000256" key="13">
    <source>
        <dbReference type="NCBIfam" id="TIGR01474"/>
    </source>
</evidence>
<accession>J3YSM4</accession>
<reference evidence="14 15" key="1">
    <citation type="journal article" date="2012" name="Mol. Biol. Evol.">
        <title>Genome reduction and co-evolution between the primary and secondary bacterial symbionts of psyllids.</title>
        <authorList>
            <person name="Sloan D.B."/>
            <person name="Moran N.A."/>
        </authorList>
    </citation>
    <scope>NUCLEOTIDE SEQUENCE [LARGE SCALE GENOMIC DNA]</scope>
    <source>
        <strain evidence="14">Ceuc_S</strain>
    </source>
</reference>
<dbReference type="Gene3D" id="1.20.120.1780">
    <property type="entry name" value="UbiA prenyltransferase"/>
    <property type="match status" value="1"/>
</dbReference>
<sequence precursor="true">MKRRSIQEKYQAWCRLMRTDQPIGSLLLLWPTLWALWIAGMGIPSLGTLAVFILGVLCMRSAGCVMNDYVDRKIDGGVTRTCSRPFPSGLIGEKEALLLFGALIGIAFTLVLMLSSMTIRLSTIALVLVLVYPFMKRYTHVPQLVLGGAFSWSIPMAFSEVSQDLNLNCWLLFLANVTWTIAYDTQYAMVDREDDLRIGVKSTAIFFGRFDILIIGLLQFITLFFLIMIGWRVGLNGFYYLALVGSTALFLWQKQIMAKRERPSYYRAFLNNNFVGMLIFIGIFLSLLPQ</sequence>
<dbReference type="InterPro" id="IPR039653">
    <property type="entry name" value="Prenyltransferase"/>
</dbReference>
<dbReference type="RefSeq" id="WP_014888590.1">
    <property type="nucleotide sequence ID" value="NC_018419.1"/>
</dbReference>
<dbReference type="KEGG" id="sect:A359_09290"/>
<proteinExistence type="inferred from homology"/>
<feature type="transmembrane region" description="Helical" evidence="12">
    <location>
        <begin position="49"/>
        <end position="70"/>
    </location>
</feature>
<evidence type="ECO:0000313" key="14">
    <source>
        <dbReference type="EMBL" id="AFP85293.1"/>
    </source>
</evidence>
<evidence type="ECO:0000256" key="8">
    <source>
        <dbReference type="ARBA" id="ARBA00022692"/>
    </source>
</evidence>
<dbReference type="AlphaFoldDB" id="J3YSM4"/>
<dbReference type="HAMAP" id="MF_01635">
    <property type="entry name" value="UbiA"/>
    <property type="match status" value="1"/>
</dbReference>
<dbReference type="UniPathway" id="UPA00232"/>
<dbReference type="NCBIfam" id="TIGR01474">
    <property type="entry name" value="ubiA_proteo"/>
    <property type="match status" value="1"/>
</dbReference>
<evidence type="ECO:0000256" key="5">
    <source>
        <dbReference type="ARBA" id="ARBA00022519"/>
    </source>
</evidence>
<evidence type="ECO:0000256" key="6">
    <source>
        <dbReference type="ARBA" id="ARBA00022679"/>
    </source>
</evidence>
<feature type="transmembrane region" description="Helical" evidence="12">
    <location>
        <begin position="96"/>
        <end position="113"/>
    </location>
</feature>
<keyword evidence="10 12" id="KW-1133">Transmembrane helix</keyword>
<dbReference type="Pfam" id="PF01040">
    <property type="entry name" value="UbiA"/>
    <property type="match status" value="1"/>
</dbReference>
<gene>
    <name evidence="12" type="primary">ubiA</name>
    <name evidence="14" type="ORF">A359_09290</name>
</gene>
<feature type="transmembrane region" description="Helical" evidence="12">
    <location>
        <begin position="170"/>
        <end position="190"/>
    </location>
</feature>
<dbReference type="PATRIC" id="fig|1199245.3.peg.1066"/>
<dbReference type="FunFam" id="1.20.120.1780:FF:000001">
    <property type="entry name" value="4-hydroxybenzoate octaprenyltransferase"/>
    <property type="match status" value="1"/>
</dbReference>
<dbReference type="PANTHER" id="PTHR11048">
    <property type="entry name" value="PRENYLTRANSFERASES"/>
    <property type="match status" value="1"/>
</dbReference>
<keyword evidence="15" id="KW-1185">Reference proteome</keyword>
<evidence type="ECO:0000313" key="15">
    <source>
        <dbReference type="Proteomes" id="UP000003936"/>
    </source>
</evidence>
<name>J3YSM4_9ENTR</name>
<comment type="function">
    <text evidence="12">Catalyzes the prenylation of para-hydroxybenzoate (PHB) with an all-trans polyprenyl group. Mediates the second step in the final reaction sequence of ubiquinone-8 (UQ-8) biosynthesis, which is the condensation of the polyisoprenoid side chain with PHB, generating the first membrane-bound Q intermediate 3-octaprenyl-4-hydroxybenzoate.</text>
</comment>
<comment type="cofactor">
    <cofactor evidence="1 12">
        <name>Mg(2+)</name>
        <dbReference type="ChEBI" id="CHEBI:18420"/>
    </cofactor>
</comment>
<evidence type="ECO:0000256" key="11">
    <source>
        <dbReference type="ARBA" id="ARBA00023136"/>
    </source>
</evidence>
<dbReference type="InterPro" id="IPR006370">
    <property type="entry name" value="HB_polyprenyltransferase-like"/>
</dbReference>
<protein>
    <recommendedName>
        <fullName evidence="12 13">4-hydroxybenzoate octaprenyltransferase</fullName>
        <ecNumber evidence="12 13">2.5.1.39</ecNumber>
    </recommendedName>
    <alternativeName>
        <fullName evidence="12">4-HB polyprenyltransferase</fullName>
    </alternativeName>
</protein>
<comment type="similarity">
    <text evidence="3 12">Belongs to the UbiA prenyltransferase family.</text>
</comment>
<evidence type="ECO:0000256" key="3">
    <source>
        <dbReference type="ARBA" id="ARBA00005985"/>
    </source>
</evidence>
<evidence type="ECO:0000256" key="2">
    <source>
        <dbReference type="ARBA" id="ARBA00004141"/>
    </source>
</evidence>
<keyword evidence="11 12" id="KW-0472">Membrane</keyword>
<dbReference type="InterPro" id="IPR044878">
    <property type="entry name" value="UbiA_sf"/>
</dbReference>
<evidence type="ECO:0000256" key="1">
    <source>
        <dbReference type="ARBA" id="ARBA00001946"/>
    </source>
</evidence>
<dbReference type="CDD" id="cd13959">
    <property type="entry name" value="PT_UbiA_COQ2"/>
    <property type="match status" value="1"/>
</dbReference>
<keyword evidence="4 12" id="KW-1003">Cell membrane</keyword>
<dbReference type="InterPro" id="IPR030470">
    <property type="entry name" value="UbiA_prenylTrfase_CS"/>
</dbReference>
<feature type="transmembrane region" description="Helical" evidence="12">
    <location>
        <begin position="141"/>
        <end position="158"/>
    </location>
</feature>
<dbReference type="GO" id="GO:0008412">
    <property type="term" value="F:4-hydroxybenzoate polyprenyltransferase activity"/>
    <property type="evidence" value="ECO:0007669"/>
    <property type="project" value="UniProtKB-UniRule"/>
</dbReference>
<feature type="transmembrane region" description="Helical" evidence="12">
    <location>
        <begin position="265"/>
        <end position="288"/>
    </location>
</feature>
<comment type="pathway">
    <text evidence="12">Cofactor biosynthesis; ubiquinone biosynthesis.</text>
</comment>
<dbReference type="Gene3D" id="1.10.357.140">
    <property type="entry name" value="UbiA prenyltransferase"/>
    <property type="match status" value="1"/>
</dbReference>
<comment type="subcellular location">
    <subcellularLocation>
        <location evidence="12">Cell inner membrane</location>
        <topology evidence="12">Multi-pass membrane protein</topology>
    </subcellularLocation>
    <subcellularLocation>
        <location evidence="2">Membrane</location>
        <topology evidence="2">Multi-pass membrane protein</topology>
    </subcellularLocation>
</comment>
<feature type="transmembrane region" description="Helical" evidence="12">
    <location>
        <begin position="237"/>
        <end position="253"/>
    </location>
</feature>
<dbReference type="EC" id="2.5.1.39" evidence="12 13"/>
<evidence type="ECO:0000256" key="9">
    <source>
        <dbReference type="ARBA" id="ARBA00022842"/>
    </source>
</evidence>
<organism evidence="14 15">
    <name type="scientific">secondary endosymbiont of Ctenarytaina eucalypti</name>
    <dbReference type="NCBI Taxonomy" id="1199245"/>
    <lineage>
        <taxon>Bacteria</taxon>
        <taxon>Pseudomonadati</taxon>
        <taxon>Pseudomonadota</taxon>
        <taxon>Gammaproteobacteria</taxon>
        <taxon>Enterobacterales</taxon>
        <taxon>Enterobacteriaceae</taxon>
        <taxon>aphid secondary symbionts</taxon>
    </lineage>
</organism>
<evidence type="ECO:0000256" key="4">
    <source>
        <dbReference type="ARBA" id="ARBA00022475"/>
    </source>
</evidence>
<dbReference type="HOGENOM" id="CLU_034879_1_0_6"/>
<dbReference type="FunFam" id="1.10.357.140:FF:000002">
    <property type="entry name" value="4-hydroxybenzoate octaprenyltransferase"/>
    <property type="match status" value="1"/>
</dbReference>
<dbReference type="Proteomes" id="UP000003936">
    <property type="component" value="Chromosome"/>
</dbReference>
<keyword evidence="5 12" id="KW-0997">Cell inner membrane</keyword>
<dbReference type="GO" id="GO:0006744">
    <property type="term" value="P:ubiquinone biosynthetic process"/>
    <property type="evidence" value="ECO:0007669"/>
    <property type="project" value="UniProtKB-UniRule"/>
</dbReference>
<comment type="catalytic activity">
    <reaction evidence="12">
        <text>all-trans-octaprenyl diphosphate + 4-hydroxybenzoate = 4-hydroxy-3-(all-trans-octaprenyl)benzoate + diphosphate</text>
        <dbReference type="Rhea" id="RHEA:27782"/>
        <dbReference type="ChEBI" id="CHEBI:1617"/>
        <dbReference type="ChEBI" id="CHEBI:17879"/>
        <dbReference type="ChEBI" id="CHEBI:33019"/>
        <dbReference type="ChEBI" id="CHEBI:57711"/>
        <dbReference type="EC" id="2.5.1.39"/>
    </reaction>
</comment>
<dbReference type="GO" id="GO:0005886">
    <property type="term" value="C:plasma membrane"/>
    <property type="evidence" value="ECO:0007669"/>
    <property type="project" value="UniProtKB-SubCell"/>
</dbReference>
<dbReference type="PANTHER" id="PTHR11048:SF28">
    <property type="entry name" value="4-HYDROXYBENZOATE POLYPRENYLTRANSFERASE, MITOCHONDRIAL"/>
    <property type="match status" value="1"/>
</dbReference>
<dbReference type="EMBL" id="CP003546">
    <property type="protein sequence ID" value="AFP85293.1"/>
    <property type="molecule type" value="Genomic_DNA"/>
</dbReference>